<dbReference type="InterPro" id="IPR032508">
    <property type="entry name" value="FecR_C"/>
</dbReference>
<dbReference type="Proteomes" id="UP001501207">
    <property type="component" value="Unassembled WGS sequence"/>
</dbReference>
<evidence type="ECO:0008006" key="5">
    <source>
        <dbReference type="Google" id="ProtNLM"/>
    </source>
</evidence>
<evidence type="ECO:0000259" key="1">
    <source>
        <dbReference type="Pfam" id="PF04773"/>
    </source>
</evidence>
<name>A0ABP8FBR7_9BACT</name>
<comment type="caution">
    <text evidence="3">The sequence shown here is derived from an EMBL/GenBank/DDBJ whole genome shotgun (WGS) entry which is preliminary data.</text>
</comment>
<dbReference type="Gene3D" id="3.55.50.30">
    <property type="match status" value="1"/>
</dbReference>
<evidence type="ECO:0000313" key="4">
    <source>
        <dbReference type="Proteomes" id="UP001501207"/>
    </source>
</evidence>
<dbReference type="Pfam" id="PF04773">
    <property type="entry name" value="FecR"/>
    <property type="match status" value="1"/>
</dbReference>
<dbReference type="Pfam" id="PF16344">
    <property type="entry name" value="FecR_C"/>
    <property type="match status" value="1"/>
</dbReference>
<dbReference type="RefSeq" id="WP_344973466.1">
    <property type="nucleotide sequence ID" value="NZ_BAABFN010000001.1"/>
</dbReference>
<evidence type="ECO:0000313" key="3">
    <source>
        <dbReference type="EMBL" id="GAA4299874.1"/>
    </source>
</evidence>
<evidence type="ECO:0000259" key="2">
    <source>
        <dbReference type="Pfam" id="PF16344"/>
    </source>
</evidence>
<feature type="domain" description="FecR protein" evidence="1">
    <location>
        <begin position="114"/>
        <end position="206"/>
    </location>
</feature>
<dbReference type="EMBL" id="BAABFN010000001">
    <property type="protein sequence ID" value="GAA4299874.1"/>
    <property type="molecule type" value="Genomic_DNA"/>
</dbReference>
<sequence>MDKEPLLRLVKKIAAGTASETEKAIFDRLYQHFQQEELAEEDVFPEGRKKMARKLWKRIREDTLDREQPSFSVRRKAWKAAAALTLLTGLSLMAYLLHQYTGRYHPPDVVHRITGTGEQRRIILPDSSSVWLNAGSRLSYERHFSGNGRELFLEGEAYFEVKHRQGSPFVIHTAGVVITDLGTEFNVNAYPEDDSVTVTVTGGKVQVSLQQQQARLTADQQLSYYKSSGTLAQKRVDGNAASAWRNGKLFFDGIPLEAVIRQLKRTYNISITVVNKQIITCPVYGDFSHTHIRESLQLLAESLGATLRETGGSYRITGGSCH</sequence>
<organism evidence="3 4">
    <name type="scientific">Compostibacter hankyongensis</name>
    <dbReference type="NCBI Taxonomy" id="1007089"/>
    <lineage>
        <taxon>Bacteria</taxon>
        <taxon>Pseudomonadati</taxon>
        <taxon>Bacteroidota</taxon>
        <taxon>Chitinophagia</taxon>
        <taxon>Chitinophagales</taxon>
        <taxon>Chitinophagaceae</taxon>
        <taxon>Compostibacter</taxon>
    </lineage>
</organism>
<feature type="domain" description="Protein FecR C-terminal" evidence="2">
    <location>
        <begin position="248"/>
        <end position="311"/>
    </location>
</feature>
<dbReference type="Gene3D" id="2.60.120.1440">
    <property type="match status" value="1"/>
</dbReference>
<dbReference type="PANTHER" id="PTHR30273:SF2">
    <property type="entry name" value="PROTEIN FECR"/>
    <property type="match status" value="1"/>
</dbReference>
<keyword evidence="4" id="KW-1185">Reference proteome</keyword>
<dbReference type="InterPro" id="IPR012373">
    <property type="entry name" value="Ferrdict_sens_TM"/>
</dbReference>
<protein>
    <recommendedName>
        <fullName evidence="5">DUF4974 domain-containing protein</fullName>
    </recommendedName>
</protein>
<reference evidence="4" key="1">
    <citation type="journal article" date="2019" name="Int. J. Syst. Evol. Microbiol.">
        <title>The Global Catalogue of Microorganisms (GCM) 10K type strain sequencing project: providing services to taxonomists for standard genome sequencing and annotation.</title>
        <authorList>
            <consortium name="The Broad Institute Genomics Platform"/>
            <consortium name="The Broad Institute Genome Sequencing Center for Infectious Disease"/>
            <person name="Wu L."/>
            <person name="Ma J."/>
        </authorList>
    </citation>
    <scope>NUCLEOTIDE SEQUENCE [LARGE SCALE GENOMIC DNA]</scope>
    <source>
        <strain evidence="4">JCM 17664</strain>
    </source>
</reference>
<dbReference type="InterPro" id="IPR006860">
    <property type="entry name" value="FecR"/>
</dbReference>
<gene>
    <name evidence="3" type="ORF">GCM10023143_00450</name>
</gene>
<proteinExistence type="predicted"/>
<accession>A0ABP8FBR7</accession>
<dbReference type="PIRSF" id="PIRSF018266">
    <property type="entry name" value="FecR"/>
    <property type="match status" value="1"/>
</dbReference>
<dbReference type="PANTHER" id="PTHR30273">
    <property type="entry name" value="PERIPLASMIC SIGNAL SENSOR AND SIGMA FACTOR ACTIVATOR FECR-RELATED"/>
    <property type="match status" value="1"/>
</dbReference>